<evidence type="ECO:0000256" key="1">
    <source>
        <dbReference type="ARBA" id="ARBA00022679"/>
    </source>
</evidence>
<evidence type="ECO:0000313" key="5">
    <source>
        <dbReference type="Proteomes" id="UP000233517"/>
    </source>
</evidence>
<name>A0A2N2E9N8_9BACT</name>
<dbReference type="PANTHER" id="PTHR46401">
    <property type="entry name" value="GLYCOSYLTRANSFERASE WBBK-RELATED"/>
    <property type="match status" value="1"/>
</dbReference>
<dbReference type="SUPFAM" id="SSF53756">
    <property type="entry name" value="UDP-Glycosyltransferase/glycogen phosphorylase"/>
    <property type="match status" value="1"/>
</dbReference>
<dbReference type="Pfam" id="PF13439">
    <property type="entry name" value="Glyco_transf_4"/>
    <property type="match status" value="1"/>
</dbReference>
<dbReference type="InterPro" id="IPR001296">
    <property type="entry name" value="Glyco_trans_1"/>
</dbReference>
<dbReference type="Pfam" id="PF00534">
    <property type="entry name" value="Glycos_transf_1"/>
    <property type="match status" value="1"/>
</dbReference>
<dbReference type="AlphaFoldDB" id="A0A2N2E9N8"/>
<evidence type="ECO:0008006" key="6">
    <source>
        <dbReference type="Google" id="ProtNLM"/>
    </source>
</evidence>
<dbReference type="Gene3D" id="3.40.50.2000">
    <property type="entry name" value="Glycogen Phosphorylase B"/>
    <property type="match status" value="2"/>
</dbReference>
<evidence type="ECO:0000259" key="3">
    <source>
        <dbReference type="Pfam" id="PF13439"/>
    </source>
</evidence>
<dbReference type="CDD" id="cd03809">
    <property type="entry name" value="GT4_MtfB-like"/>
    <property type="match status" value="1"/>
</dbReference>
<dbReference type="EMBL" id="PHAI01000002">
    <property type="protein sequence ID" value="PKM91435.1"/>
    <property type="molecule type" value="Genomic_DNA"/>
</dbReference>
<gene>
    <name evidence="4" type="ORF">CVU82_02460</name>
</gene>
<keyword evidence="1" id="KW-0808">Transferase</keyword>
<organism evidence="4 5">
    <name type="scientific">Candidatus Falkowbacteria bacterium HGW-Falkowbacteria-1</name>
    <dbReference type="NCBI Taxonomy" id="2013768"/>
    <lineage>
        <taxon>Bacteria</taxon>
        <taxon>Candidatus Falkowiibacteriota</taxon>
    </lineage>
</organism>
<accession>A0A2N2E9N8</accession>
<comment type="caution">
    <text evidence="4">The sequence shown here is derived from an EMBL/GenBank/DDBJ whole genome shotgun (WGS) entry which is preliminary data.</text>
</comment>
<dbReference type="GO" id="GO:0009103">
    <property type="term" value="P:lipopolysaccharide biosynthetic process"/>
    <property type="evidence" value="ECO:0007669"/>
    <property type="project" value="TreeGrafter"/>
</dbReference>
<proteinExistence type="predicted"/>
<feature type="domain" description="Glycosyl transferase family 1" evidence="2">
    <location>
        <begin position="216"/>
        <end position="375"/>
    </location>
</feature>
<dbReference type="GO" id="GO:0016757">
    <property type="term" value="F:glycosyltransferase activity"/>
    <property type="evidence" value="ECO:0007669"/>
    <property type="project" value="InterPro"/>
</dbReference>
<dbReference type="Proteomes" id="UP000233517">
    <property type="component" value="Unassembled WGS sequence"/>
</dbReference>
<protein>
    <recommendedName>
        <fullName evidence="6">Glycosyltransferase family 1 protein</fullName>
    </recommendedName>
</protein>
<evidence type="ECO:0000259" key="2">
    <source>
        <dbReference type="Pfam" id="PF00534"/>
    </source>
</evidence>
<evidence type="ECO:0000313" key="4">
    <source>
        <dbReference type="EMBL" id="PKM91435.1"/>
    </source>
</evidence>
<reference evidence="4 5" key="1">
    <citation type="journal article" date="2017" name="ISME J.">
        <title>Potential for microbial H2 and metal transformations associated with novel bacteria and archaea in deep terrestrial subsurface sediments.</title>
        <authorList>
            <person name="Hernsdorf A.W."/>
            <person name="Amano Y."/>
            <person name="Miyakawa K."/>
            <person name="Ise K."/>
            <person name="Suzuki Y."/>
            <person name="Anantharaman K."/>
            <person name="Probst A."/>
            <person name="Burstein D."/>
            <person name="Thomas B.C."/>
            <person name="Banfield J.F."/>
        </authorList>
    </citation>
    <scope>NUCLEOTIDE SEQUENCE [LARGE SCALE GENOMIC DNA]</scope>
    <source>
        <strain evidence="4">HGW-Falkowbacteria-1</strain>
    </source>
</reference>
<dbReference type="PANTHER" id="PTHR46401:SF2">
    <property type="entry name" value="GLYCOSYLTRANSFERASE WBBK-RELATED"/>
    <property type="match status" value="1"/>
</dbReference>
<feature type="domain" description="Glycosyltransferase subfamily 4-like N-terminal" evidence="3">
    <location>
        <begin position="88"/>
        <end position="187"/>
    </location>
</feature>
<sequence>MKNINSNKIKRIGIDARFYGPFAKGLGRYTQEIVDNIIKIDKDNKYIVFLGKNNFDELVLGDEDDNVSKVLVDIKWYTLKEQLLFPFYIWRENLDLIHFTHFNVPILCPVKFVVTVHDLILTKFKTVKASTRHPVVYNLKDFFYRLVIKMALKRSRKIITVSNFTKNDIIEQFKVRAEKIEVIYEGISNLSKGRDSLFVAKLNNDEVLSDYQIYSPFLLYVGNAYPHKNLEFLIKSFLIFNENNKNLKLVLVGKEDYFYKKLKDYFNLLISKNSQLDVDSVVFTGYVPDDKLEILYKKALVYVFPSLYEGFGLPPLEALFNFCPVLSSNAASMPEILEDGALYFKSGDEKDFLGKLKNIISDEGLRKKIVENGKEVIKKYNWWECAFKTWQVFLDQLK</sequence>
<dbReference type="InterPro" id="IPR028098">
    <property type="entry name" value="Glyco_trans_4-like_N"/>
</dbReference>